<keyword evidence="2" id="KW-1185">Reference proteome</keyword>
<organism evidence="1 2">
    <name type="scientific">Erwinia mallotivora</name>
    <dbReference type="NCBI Taxonomy" id="69222"/>
    <lineage>
        <taxon>Bacteria</taxon>
        <taxon>Pseudomonadati</taxon>
        <taxon>Pseudomonadota</taxon>
        <taxon>Gammaproteobacteria</taxon>
        <taxon>Enterobacterales</taxon>
        <taxon>Erwiniaceae</taxon>
        <taxon>Erwinia</taxon>
    </lineage>
</organism>
<dbReference type="EMBL" id="JFHN01000053">
    <property type="protein sequence ID" value="EXU75049.1"/>
    <property type="molecule type" value="Genomic_DNA"/>
</dbReference>
<protein>
    <submittedName>
        <fullName evidence="1">Uncharacterized protein</fullName>
    </submittedName>
</protein>
<accession>A0A014MAD5</accession>
<proteinExistence type="predicted"/>
<comment type="caution">
    <text evidence="1">The sequence shown here is derived from an EMBL/GenBank/DDBJ whole genome shotgun (WGS) entry which is preliminary data.</text>
</comment>
<gene>
    <name evidence="1" type="ORF">BG55_14355</name>
</gene>
<reference evidence="1 2" key="1">
    <citation type="submission" date="2014-02" db="EMBL/GenBank/DDBJ databases">
        <title>Draft genome of Erwinia mallotivora strain BT-MARDI, a papaya dieback pathogen.</title>
        <authorList>
            <person name="Redzuan R."/>
            <person name="Abu Bakar N."/>
            <person name="Badrun R."/>
            <person name="Mohd Raih M.F."/>
            <person name="Rozano L."/>
            <person name="Mat Amin N."/>
        </authorList>
    </citation>
    <scope>NUCLEOTIDE SEQUENCE [LARGE SCALE GENOMIC DNA]</scope>
    <source>
        <strain evidence="1 2">BT-MARDI</strain>
    </source>
</reference>
<sequence>MSNRIDFALKNEGKIIFGYISKKNTHVDNKDLAFVVTGDVDERIFFNLNAIESGESLANSNFFSETINHELSHQISNTLDSKYITLSDNKNMLPNLKEAIIEYDCDIMKDIPSDKEFFIRSVYGMDESYIFPDNEKFIDISLMHAKKTYIQHKDALMPTLILSNADTHAIITRDIESSYMPDHRTIIKREIAGNTYNQYRFDLELIKALLKQIH</sequence>
<name>A0A014MAD5_9GAMM</name>
<dbReference type="Proteomes" id="UP000019918">
    <property type="component" value="Unassembled WGS sequence"/>
</dbReference>
<dbReference type="AlphaFoldDB" id="A0A014MAD5"/>
<evidence type="ECO:0000313" key="1">
    <source>
        <dbReference type="EMBL" id="EXU75049.1"/>
    </source>
</evidence>
<evidence type="ECO:0000313" key="2">
    <source>
        <dbReference type="Proteomes" id="UP000019918"/>
    </source>
</evidence>
<dbReference type="PATRIC" id="fig|69222.5.peg.2951"/>